<keyword evidence="1" id="KW-0812">Transmembrane</keyword>
<keyword evidence="1" id="KW-0472">Membrane</keyword>
<feature type="transmembrane region" description="Helical" evidence="1">
    <location>
        <begin position="72"/>
        <end position="91"/>
    </location>
</feature>
<protein>
    <submittedName>
        <fullName evidence="2">Uncharacterized protein</fullName>
    </submittedName>
</protein>
<reference evidence="2" key="1">
    <citation type="journal article" date="2016" name="Front. Microbiol.">
        <title>Genome Sequence of the Piezophilic, Mesophilic Sulfate-Reducing Bacterium Desulfovibrio indicus J2T.</title>
        <authorList>
            <person name="Cao J."/>
            <person name="Maignien L."/>
            <person name="Shao Z."/>
            <person name="Alain K."/>
            <person name="Jebbar M."/>
        </authorList>
    </citation>
    <scope>NUCLEOTIDE SEQUENCE</scope>
    <source>
        <strain evidence="2">DSM 16372</strain>
    </source>
</reference>
<gene>
    <name evidence="2" type="ORF">BHAOGJBA_0322</name>
</gene>
<feature type="transmembrane region" description="Helical" evidence="1">
    <location>
        <begin position="42"/>
        <end position="60"/>
    </location>
</feature>
<sequence>MGIAKLFLAALAYGVVTVALFGDPAQPIGLATFWSDRLGIPYWRQVAAICVAISALVFALPRKGKIFDLLRWPIFTVLAVILPTLSVGIYADRIRHQGILVLVPDSVDESSFFKSIRKAPADFQSFLHTAAIKDCKPYAWSYRRLAFYEVPPNVAVNVLPLAWINRCGIVRSDRY</sequence>
<accession>A0AAV4ZEI5</accession>
<keyword evidence="3" id="KW-1185">Reference proteome</keyword>
<dbReference type="RefSeq" id="WP_066923410.1">
    <property type="nucleotide sequence ID" value="NZ_BPQO01000001.1"/>
</dbReference>
<organism evidence="2 3">
    <name type="scientific">Methylobacterium hispanicum</name>
    <dbReference type="NCBI Taxonomy" id="270350"/>
    <lineage>
        <taxon>Bacteria</taxon>
        <taxon>Pseudomonadati</taxon>
        <taxon>Pseudomonadota</taxon>
        <taxon>Alphaproteobacteria</taxon>
        <taxon>Hyphomicrobiales</taxon>
        <taxon>Methylobacteriaceae</taxon>
        <taxon>Methylobacterium</taxon>
    </lineage>
</organism>
<dbReference type="AlphaFoldDB" id="A0AAV4ZEI5"/>
<comment type="caution">
    <text evidence="2">The sequence shown here is derived from an EMBL/GenBank/DDBJ whole genome shotgun (WGS) entry which is preliminary data.</text>
</comment>
<keyword evidence="1" id="KW-1133">Transmembrane helix</keyword>
<proteinExistence type="predicted"/>
<dbReference type="Proteomes" id="UP001055247">
    <property type="component" value="Unassembled WGS sequence"/>
</dbReference>
<reference evidence="2" key="2">
    <citation type="submission" date="2021-08" db="EMBL/GenBank/DDBJ databases">
        <authorList>
            <person name="Tani A."/>
            <person name="Ola A."/>
            <person name="Ogura Y."/>
            <person name="Katsura K."/>
            <person name="Hayashi T."/>
        </authorList>
    </citation>
    <scope>NUCLEOTIDE SEQUENCE</scope>
    <source>
        <strain evidence="2">DSM 16372</strain>
    </source>
</reference>
<name>A0AAV4ZEI5_9HYPH</name>
<dbReference type="EMBL" id="BPQO01000001">
    <property type="protein sequence ID" value="GJD86826.1"/>
    <property type="molecule type" value="Genomic_DNA"/>
</dbReference>
<evidence type="ECO:0000313" key="3">
    <source>
        <dbReference type="Proteomes" id="UP001055247"/>
    </source>
</evidence>
<evidence type="ECO:0000313" key="2">
    <source>
        <dbReference type="EMBL" id="GJD86826.1"/>
    </source>
</evidence>
<evidence type="ECO:0000256" key="1">
    <source>
        <dbReference type="SAM" id="Phobius"/>
    </source>
</evidence>